<dbReference type="OrthoDB" id="433602at2"/>
<accession>A0A9X5E2U2</accession>
<protein>
    <submittedName>
        <fullName evidence="1">DUF2949 domain-containing protein</fullName>
    </submittedName>
</protein>
<comment type="caution">
    <text evidence="1">The sequence shown here is derived from an EMBL/GenBank/DDBJ whole genome shotgun (WGS) entry which is preliminary data.</text>
</comment>
<keyword evidence="2" id="KW-1185">Reference proteome</keyword>
<evidence type="ECO:0000313" key="1">
    <source>
        <dbReference type="EMBL" id="NHC34235.1"/>
    </source>
</evidence>
<proteinExistence type="predicted"/>
<dbReference type="Pfam" id="PF11165">
    <property type="entry name" value="DUF2949"/>
    <property type="match status" value="1"/>
</dbReference>
<dbReference type="EMBL" id="JTJC03000001">
    <property type="protein sequence ID" value="NHC34235.1"/>
    <property type="molecule type" value="Genomic_DNA"/>
</dbReference>
<name>A0A9X5E2U2_9CYAN</name>
<gene>
    <name evidence="1" type="ORF">QH73_0006095</name>
</gene>
<reference evidence="1 2" key="1">
    <citation type="journal article" date="2015" name="Genome Announc.">
        <title>Draft Genome Sequence of the Terrestrial Cyanobacterium Scytonema millei VB511283, Isolated from Eastern India.</title>
        <authorList>
            <person name="Sen D."/>
            <person name="Chandrababunaidu M.M."/>
            <person name="Singh D."/>
            <person name="Sanghi N."/>
            <person name="Ghorai A."/>
            <person name="Mishra G.P."/>
            <person name="Madduluri M."/>
            <person name="Adhikary S.P."/>
            <person name="Tripathy S."/>
        </authorList>
    </citation>
    <scope>NUCLEOTIDE SEQUENCE [LARGE SCALE GENOMIC DNA]</scope>
    <source>
        <strain evidence="1 2">VB511283</strain>
    </source>
</reference>
<dbReference type="AlphaFoldDB" id="A0A9X5E2U2"/>
<evidence type="ECO:0000313" key="2">
    <source>
        <dbReference type="Proteomes" id="UP000031532"/>
    </source>
</evidence>
<dbReference type="Proteomes" id="UP000031532">
    <property type="component" value="Unassembled WGS sequence"/>
</dbReference>
<sequence length="66" mass="7652">MKQEMNASHQEQLLDFLQEKLAIPPKAIAMALRLNEQNPGPLPMLLWQYGLISLEQLEQIFDWMAS</sequence>
<dbReference type="InterPro" id="IPR021336">
    <property type="entry name" value="DUF2949"/>
</dbReference>
<organism evidence="1 2">
    <name type="scientific">Scytonema millei VB511283</name>
    <dbReference type="NCBI Taxonomy" id="1245923"/>
    <lineage>
        <taxon>Bacteria</taxon>
        <taxon>Bacillati</taxon>
        <taxon>Cyanobacteriota</taxon>
        <taxon>Cyanophyceae</taxon>
        <taxon>Nostocales</taxon>
        <taxon>Scytonemataceae</taxon>
        <taxon>Scytonema</taxon>
    </lineage>
</organism>